<name>A0AAJ2UJP4_9ACTN</name>
<dbReference type="Proteomes" id="UP001273589">
    <property type="component" value="Unassembled WGS sequence"/>
</dbReference>
<proteinExistence type="predicted"/>
<dbReference type="AlphaFoldDB" id="A0AAJ2UJP4"/>
<accession>A0AAJ2UJP4</accession>
<dbReference type="InterPro" id="IPR035992">
    <property type="entry name" value="Ricin_B-like_lectins"/>
</dbReference>
<evidence type="ECO:0000313" key="2">
    <source>
        <dbReference type="EMBL" id="MDX3128756.1"/>
    </source>
</evidence>
<comment type="caution">
    <text evidence="2">The sequence shown here is derived from an EMBL/GenBank/DDBJ whole genome shotgun (WGS) entry which is preliminary data.</text>
</comment>
<dbReference type="Pfam" id="PF14200">
    <property type="entry name" value="RicinB_lectin_2"/>
    <property type="match status" value="1"/>
</dbReference>
<sequence>MAYTSGGYLTLTGVGSGKALDINAASTWPGTQLRLGTPSGSVSQQWLIAPAGSGSYTIESRSNGYKADVYKAQTTDGTPIDQWYTNGSNNQRWKSVKIS</sequence>
<dbReference type="EMBL" id="JARAWN010000009">
    <property type="protein sequence ID" value="MDX3128756.1"/>
    <property type="molecule type" value="Genomic_DNA"/>
</dbReference>
<dbReference type="CDD" id="cd00161">
    <property type="entry name" value="beta-trefoil_Ricin-like"/>
    <property type="match status" value="1"/>
</dbReference>
<organism evidence="2 3">
    <name type="scientific">Streptomyces europaeiscabiei</name>
    <dbReference type="NCBI Taxonomy" id="146819"/>
    <lineage>
        <taxon>Bacteria</taxon>
        <taxon>Bacillati</taxon>
        <taxon>Actinomycetota</taxon>
        <taxon>Actinomycetes</taxon>
        <taxon>Kitasatosporales</taxon>
        <taxon>Streptomycetaceae</taxon>
        <taxon>Streptomyces</taxon>
    </lineage>
</organism>
<gene>
    <name evidence="2" type="ORF">PV367_02825</name>
</gene>
<reference evidence="2" key="1">
    <citation type="journal article" date="2023" name="Microb. Genom.">
        <title>Mesoterricola silvestris gen. nov., sp. nov., Mesoterricola sediminis sp. nov., Geothrix oryzae sp. nov., Geothrix edaphica sp. nov., Geothrix rubra sp. nov., and Geothrix limicola sp. nov., six novel members of Acidobacteriota isolated from soils.</title>
        <authorList>
            <person name="Weisberg A.J."/>
            <person name="Pearce E."/>
            <person name="Kramer C.G."/>
            <person name="Chang J.H."/>
            <person name="Clarke C.R."/>
        </authorList>
    </citation>
    <scope>NUCLEOTIDE SEQUENCE</scope>
    <source>
        <strain evidence="2">ND06-05F</strain>
    </source>
</reference>
<evidence type="ECO:0000313" key="3">
    <source>
        <dbReference type="Proteomes" id="UP001273589"/>
    </source>
</evidence>
<dbReference type="Gene3D" id="2.80.10.50">
    <property type="match status" value="1"/>
</dbReference>
<dbReference type="PROSITE" id="PS50231">
    <property type="entry name" value="RICIN_B_LECTIN"/>
    <property type="match status" value="1"/>
</dbReference>
<protein>
    <submittedName>
        <fullName evidence="2">RICIN domain-containing protein</fullName>
    </submittedName>
</protein>
<dbReference type="InterPro" id="IPR000772">
    <property type="entry name" value="Ricin_B_lectin"/>
</dbReference>
<feature type="domain" description="Ricin B lectin" evidence="1">
    <location>
        <begin position="4"/>
        <end position="83"/>
    </location>
</feature>
<evidence type="ECO:0000259" key="1">
    <source>
        <dbReference type="Pfam" id="PF14200"/>
    </source>
</evidence>
<dbReference type="SUPFAM" id="SSF50370">
    <property type="entry name" value="Ricin B-like lectins"/>
    <property type="match status" value="1"/>
</dbReference>